<comment type="similarity">
    <text evidence="1">Belongs to the protein kinase superfamily. AGC Ser/Thr protein kinase family. PKC subfamily.</text>
</comment>
<keyword evidence="5" id="KW-0808">Transferase</keyword>
<dbReference type="Gene3D" id="3.30.200.20">
    <property type="entry name" value="Phosphorylase Kinase, domain 1"/>
    <property type="match status" value="1"/>
</dbReference>
<dbReference type="GO" id="GO:0005524">
    <property type="term" value="F:ATP binding"/>
    <property type="evidence" value="ECO:0007669"/>
    <property type="project" value="UniProtKB-UniRule"/>
</dbReference>
<dbReference type="CDD" id="cd05589">
    <property type="entry name" value="STKc_PKN"/>
    <property type="match status" value="1"/>
</dbReference>
<dbReference type="InterPro" id="IPR017892">
    <property type="entry name" value="Pkinase_C"/>
</dbReference>
<evidence type="ECO:0000256" key="5">
    <source>
        <dbReference type="ARBA" id="ARBA00022679"/>
    </source>
</evidence>
<evidence type="ECO:0000256" key="11">
    <source>
        <dbReference type="PROSITE-ProRule" id="PRU10141"/>
    </source>
</evidence>
<dbReference type="SMART" id="SM00220">
    <property type="entry name" value="S_TKc"/>
    <property type="match status" value="1"/>
</dbReference>
<dbReference type="Gene3D" id="1.10.287.160">
    <property type="entry name" value="HR1 repeat"/>
    <property type="match status" value="1"/>
</dbReference>
<keyword evidence="8 11" id="KW-0067">ATP-binding</keyword>
<feature type="binding site" evidence="11">
    <location>
        <position position="350"/>
    </location>
    <ligand>
        <name>ATP</name>
        <dbReference type="ChEBI" id="CHEBI:30616"/>
    </ligand>
</feature>
<evidence type="ECO:0000313" key="15">
    <source>
        <dbReference type="Ensembl" id="ENSACLP00000060442.1"/>
    </source>
</evidence>
<dbReference type="GeneTree" id="ENSGT00940000164790"/>
<keyword evidence="3" id="KW-0723">Serine/threonine-protein kinase</keyword>
<evidence type="ECO:0000259" key="13">
    <source>
        <dbReference type="PROSITE" id="PS50011"/>
    </source>
</evidence>
<dbReference type="InterPro" id="IPR011009">
    <property type="entry name" value="Kinase-like_dom_sf"/>
</dbReference>
<keyword evidence="16" id="KW-1185">Reference proteome</keyword>
<dbReference type="InterPro" id="IPR017441">
    <property type="entry name" value="Protein_kinase_ATP_BS"/>
</dbReference>
<dbReference type="InterPro" id="IPR000719">
    <property type="entry name" value="Prot_kinase_dom"/>
</dbReference>
<dbReference type="AlphaFoldDB" id="A0AAX7TV57"/>
<dbReference type="Gene3D" id="1.10.510.10">
    <property type="entry name" value="Transferase(Phosphotransferase) domain 1"/>
    <property type="match status" value="1"/>
</dbReference>
<dbReference type="GO" id="GO:0004697">
    <property type="term" value="F:diacylglycerol-dependent serine/threonine kinase activity"/>
    <property type="evidence" value="ECO:0007669"/>
    <property type="project" value="UniProtKB-EC"/>
</dbReference>
<dbReference type="Ensembl" id="ENSACLT00000069160.1">
    <property type="protein sequence ID" value="ENSACLP00000060442.1"/>
    <property type="gene ID" value="ENSACLG00000000701.2"/>
</dbReference>
<comment type="catalytic activity">
    <reaction evidence="10">
        <text>L-seryl-[protein] + ATP = O-phospho-L-seryl-[protein] + ADP + H(+)</text>
        <dbReference type="Rhea" id="RHEA:17989"/>
        <dbReference type="Rhea" id="RHEA-COMP:9863"/>
        <dbReference type="Rhea" id="RHEA-COMP:11604"/>
        <dbReference type="ChEBI" id="CHEBI:15378"/>
        <dbReference type="ChEBI" id="CHEBI:29999"/>
        <dbReference type="ChEBI" id="CHEBI:30616"/>
        <dbReference type="ChEBI" id="CHEBI:83421"/>
        <dbReference type="ChEBI" id="CHEBI:456216"/>
        <dbReference type="EC" id="2.7.11.13"/>
    </reaction>
</comment>
<dbReference type="SUPFAM" id="SSF49562">
    <property type="entry name" value="C2 domain (Calcium/lipid-binding domain, CaLB)"/>
    <property type="match status" value="1"/>
</dbReference>
<keyword evidence="6 11" id="KW-0547">Nucleotide-binding</keyword>
<feature type="region of interest" description="Disordered" evidence="12">
    <location>
        <begin position="110"/>
        <end position="137"/>
    </location>
</feature>
<dbReference type="SUPFAM" id="SSF46585">
    <property type="entry name" value="HR1 repeat"/>
    <property type="match status" value="1"/>
</dbReference>
<dbReference type="Pfam" id="PF00069">
    <property type="entry name" value="Pkinase"/>
    <property type="match status" value="1"/>
</dbReference>
<dbReference type="PROSITE" id="PS00107">
    <property type="entry name" value="PROTEIN_KINASE_ATP"/>
    <property type="match status" value="1"/>
</dbReference>
<dbReference type="Pfam" id="PF00433">
    <property type="entry name" value="Pkinase_C"/>
    <property type="match status" value="1"/>
</dbReference>
<accession>A0AAX7TV57</accession>
<evidence type="ECO:0000256" key="1">
    <source>
        <dbReference type="ARBA" id="ARBA00005490"/>
    </source>
</evidence>
<reference evidence="15" key="2">
    <citation type="submission" date="2025-08" db="UniProtKB">
        <authorList>
            <consortium name="Ensembl"/>
        </authorList>
    </citation>
    <scope>IDENTIFICATION</scope>
</reference>
<dbReference type="FunFam" id="1.10.510.10:FF:000038">
    <property type="entry name" value="serine/threonine-protein kinase N2 isoform X1"/>
    <property type="match status" value="1"/>
</dbReference>
<evidence type="ECO:0000256" key="2">
    <source>
        <dbReference type="ARBA" id="ARBA00012429"/>
    </source>
</evidence>
<evidence type="ECO:0000256" key="8">
    <source>
        <dbReference type="ARBA" id="ARBA00022840"/>
    </source>
</evidence>
<evidence type="ECO:0000256" key="4">
    <source>
        <dbReference type="ARBA" id="ARBA00022553"/>
    </source>
</evidence>
<name>A0AAX7TV57_ASTCA</name>
<evidence type="ECO:0000256" key="6">
    <source>
        <dbReference type="ARBA" id="ARBA00022741"/>
    </source>
</evidence>
<proteinExistence type="inferred from homology"/>
<keyword evidence="7" id="KW-0418">Kinase</keyword>
<reference evidence="15" key="1">
    <citation type="submission" date="2018-05" db="EMBL/GenBank/DDBJ databases">
        <authorList>
            <person name="Datahose"/>
        </authorList>
    </citation>
    <scope>NUCLEOTIDE SEQUENCE</scope>
</reference>
<feature type="compositionally biased region" description="Polar residues" evidence="12">
    <location>
        <begin position="126"/>
        <end position="137"/>
    </location>
</feature>
<feature type="domain" description="Protein kinase" evidence="13">
    <location>
        <begin position="321"/>
        <end position="580"/>
    </location>
</feature>
<dbReference type="InterPro" id="IPR008271">
    <property type="entry name" value="Ser/Thr_kinase_AS"/>
</dbReference>
<reference evidence="15" key="3">
    <citation type="submission" date="2025-09" db="UniProtKB">
        <authorList>
            <consortium name="Ensembl"/>
        </authorList>
    </citation>
    <scope>IDENTIFICATION</scope>
</reference>
<dbReference type="PROSITE" id="PS50011">
    <property type="entry name" value="PROTEIN_KINASE_DOM"/>
    <property type="match status" value="1"/>
</dbReference>
<dbReference type="PANTHER" id="PTHR24351">
    <property type="entry name" value="RIBOSOMAL PROTEIN S6 KINASE"/>
    <property type="match status" value="1"/>
</dbReference>
<evidence type="ECO:0000256" key="7">
    <source>
        <dbReference type="ARBA" id="ARBA00022777"/>
    </source>
</evidence>
<protein>
    <recommendedName>
        <fullName evidence="2">protein kinase C</fullName>
        <ecNumber evidence="2">2.7.11.13</ecNumber>
    </recommendedName>
</protein>
<dbReference type="Proteomes" id="UP000265100">
    <property type="component" value="Chromosome 12"/>
</dbReference>
<sequence length="648" mass="73742">MWSCNGQCRALRRQSVLSEQQQQQQQCWHWKGTLQKETHLKETGEGGLDLITDRRMRMQWEWHVVEEERRKQTRGQADQMLSTAQQMLQDSRSKIELIRLQIIKVAQAGSSSSSGVDGGGNPNSSTHGGQSAGTSESPYNTLGVLRLDGRVVGRTRWASVSRLSWDQTFYIQLERSRELEVGVFWRDQRAMCAVKFLRLEEMMENPIINQGITLEPQGLLYTKLRFIDTVLERQPKLRRQRCIFTKERGKNFLRAAQMNMNFATWGHLMMSILPRYSSFTTFSSSFSATPDLVEENTAGIISAVHRTSSVPTLQEKLVEDFKYISVLGRGHFGKVLLAEFKKTGKLYAVKALKKRDIVTRDEVDSLMSEKRIFEMINASRHPFLVNLHGCFQTSDHVCFVMEYLPGGDLMIHIHNDVFNEAQTRFYSACVLLGLEFLHLNKIIYRDLKLDNLLMDADGFVKITDFGLCKEGMGHGDRTSTFCGTPEFLAPEVLTDDNYTRAVDWWGMGVLIYEMLVGESPFPGEDEEVVFDSIVNDDVQYPTCIPPNAVAIIQKLLKKNPLKRLGAGERDANEVKGEKFFETIDWEALLAKKVTPPFLPSIKEPTDVSNFDSEFTQLQPTLSPPSKPFSLSAEHQEVFADFDFCALHG</sequence>
<evidence type="ECO:0000256" key="9">
    <source>
        <dbReference type="ARBA" id="ARBA00047272"/>
    </source>
</evidence>
<feature type="domain" description="AGC-kinase C-terminal" evidence="14">
    <location>
        <begin position="581"/>
        <end position="648"/>
    </location>
</feature>
<evidence type="ECO:0000256" key="10">
    <source>
        <dbReference type="ARBA" id="ARBA00047470"/>
    </source>
</evidence>
<comment type="catalytic activity">
    <reaction evidence="9">
        <text>L-threonyl-[protein] + ATP = O-phospho-L-threonyl-[protein] + ADP + H(+)</text>
        <dbReference type="Rhea" id="RHEA:46608"/>
        <dbReference type="Rhea" id="RHEA-COMP:11060"/>
        <dbReference type="Rhea" id="RHEA-COMP:11605"/>
        <dbReference type="ChEBI" id="CHEBI:15378"/>
        <dbReference type="ChEBI" id="CHEBI:30013"/>
        <dbReference type="ChEBI" id="CHEBI:30616"/>
        <dbReference type="ChEBI" id="CHEBI:61977"/>
        <dbReference type="ChEBI" id="CHEBI:456216"/>
        <dbReference type="EC" id="2.7.11.13"/>
    </reaction>
</comment>
<dbReference type="SMART" id="SM00133">
    <property type="entry name" value="S_TK_X"/>
    <property type="match status" value="1"/>
</dbReference>
<dbReference type="PROSITE" id="PS00108">
    <property type="entry name" value="PROTEIN_KINASE_ST"/>
    <property type="match status" value="1"/>
</dbReference>
<dbReference type="InterPro" id="IPR035892">
    <property type="entry name" value="C2_domain_sf"/>
</dbReference>
<dbReference type="SUPFAM" id="SSF56112">
    <property type="entry name" value="Protein kinase-like (PK-like)"/>
    <property type="match status" value="1"/>
</dbReference>
<organism evidence="15 16">
    <name type="scientific">Astatotilapia calliptera</name>
    <name type="common">Eastern happy</name>
    <name type="synonym">Chromis callipterus</name>
    <dbReference type="NCBI Taxonomy" id="8154"/>
    <lineage>
        <taxon>Eukaryota</taxon>
        <taxon>Metazoa</taxon>
        <taxon>Chordata</taxon>
        <taxon>Craniata</taxon>
        <taxon>Vertebrata</taxon>
        <taxon>Euteleostomi</taxon>
        <taxon>Actinopterygii</taxon>
        <taxon>Neopterygii</taxon>
        <taxon>Teleostei</taxon>
        <taxon>Neoteleostei</taxon>
        <taxon>Acanthomorphata</taxon>
        <taxon>Ovalentaria</taxon>
        <taxon>Cichlomorphae</taxon>
        <taxon>Cichliformes</taxon>
        <taxon>Cichlidae</taxon>
        <taxon>African cichlids</taxon>
        <taxon>Pseudocrenilabrinae</taxon>
        <taxon>Haplochromini</taxon>
        <taxon>Astatotilapia</taxon>
    </lineage>
</organism>
<dbReference type="InterPro" id="IPR000961">
    <property type="entry name" value="AGC-kinase_C"/>
</dbReference>
<evidence type="ECO:0000256" key="12">
    <source>
        <dbReference type="SAM" id="MobiDB-lite"/>
    </source>
</evidence>
<dbReference type="PROSITE" id="PS51285">
    <property type="entry name" value="AGC_KINASE_CTER"/>
    <property type="match status" value="1"/>
</dbReference>
<evidence type="ECO:0000259" key="14">
    <source>
        <dbReference type="PROSITE" id="PS51285"/>
    </source>
</evidence>
<keyword evidence="4" id="KW-0597">Phosphoprotein</keyword>
<dbReference type="EC" id="2.7.11.13" evidence="2"/>
<dbReference type="InterPro" id="IPR036274">
    <property type="entry name" value="HR1_rpt_sf"/>
</dbReference>
<dbReference type="FunFam" id="3.30.200.20:FF:000058">
    <property type="entry name" value="Putative serine/threonine-protein kinase N2"/>
    <property type="match status" value="1"/>
</dbReference>
<evidence type="ECO:0000313" key="16">
    <source>
        <dbReference type="Proteomes" id="UP000265100"/>
    </source>
</evidence>
<evidence type="ECO:0000256" key="3">
    <source>
        <dbReference type="ARBA" id="ARBA00022527"/>
    </source>
</evidence>